<evidence type="ECO:0000313" key="1">
    <source>
        <dbReference type="EMBL" id="MFC1458460.1"/>
    </source>
</evidence>
<keyword evidence="2" id="KW-1185">Reference proteome</keyword>
<dbReference type="EMBL" id="JBHOMY010000055">
    <property type="protein sequence ID" value="MFC1458460.1"/>
    <property type="molecule type" value="Genomic_DNA"/>
</dbReference>
<accession>A0ABV6YB10</accession>
<proteinExistence type="predicted"/>
<gene>
    <name evidence="1" type="ORF">ACETIH_17495</name>
</gene>
<comment type="caution">
    <text evidence="1">The sequence shown here is derived from an EMBL/GenBank/DDBJ whole genome shotgun (WGS) entry which is preliminary data.</text>
</comment>
<reference evidence="1 2" key="1">
    <citation type="submission" date="2024-09" db="EMBL/GenBank/DDBJ databases">
        <title>Nodulacao em especies de Leguminosae Basais da Amazonia e Caracterizacao dos Rizobios e Bacterias Associadas aos Nodulos.</title>
        <authorList>
            <person name="Jambeiro I.C.A."/>
            <person name="Lopes I.S."/>
            <person name="Aguiar E.R.G.R."/>
            <person name="Santos A.F.J."/>
            <person name="Dos Santos J.M.F."/>
            <person name="Gross E."/>
        </authorList>
    </citation>
    <scope>NUCLEOTIDE SEQUENCE [LARGE SCALE GENOMIC DNA]</scope>
    <source>
        <strain evidence="1 2">BRUESC1165</strain>
    </source>
</reference>
<protein>
    <recommendedName>
        <fullName evidence="3">HEPN domain-containing protein</fullName>
    </recommendedName>
</protein>
<name>A0ABV6YB10_9HYPH</name>
<dbReference type="RefSeq" id="WP_377030381.1">
    <property type="nucleotide sequence ID" value="NZ_JBHOMY010000055.1"/>
</dbReference>
<dbReference type="Proteomes" id="UP001593940">
    <property type="component" value="Unassembled WGS sequence"/>
</dbReference>
<evidence type="ECO:0008006" key="3">
    <source>
        <dbReference type="Google" id="ProtNLM"/>
    </source>
</evidence>
<sequence>MDDRTFTACAELSYKASMLLSRHQDDLRHSRTCLALSRELLARPVYPYHRVPPHNLLDVSGLKGAEPGK</sequence>
<organism evidence="1 2">
    <name type="scientific">Microvirga arabica</name>
    <dbReference type="NCBI Taxonomy" id="1128671"/>
    <lineage>
        <taxon>Bacteria</taxon>
        <taxon>Pseudomonadati</taxon>
        <taxon>Pseudomonadota</taxon>
        <taxon>Alphaproteobacteria</taxon>
        <taxon>Hyphomicrobiales</taxon>
        <taxon>Methylobacteriaceae</taxon>
        <taxon>Microvirga</taxon>
    </lineage>
</organism>
<evidence type="ECO:0000313" key="2">
    <source>
        <dbReference type="Proteomes" id="UP001593940"/>
    </source>
</evidence>